<sequence length="127" mass="14042">MRHVAVLALLCVAVLVLGGGLLSCLTNSSVAQKDTSGDASDLWRKTKDGWEIAWWLAARPQFYSPVIHPGWLLLAQMTGIVGAYYVHRAWQGQNWQNSSPCRQDRYSKTPEAAREIPSPGQQGVNVH</sequence>
<dbReference type="KEGG" id="ttf:THTE_3684"/>
<evidence type="ECO:0000313" key="2">
    <source>
        <dbReference type="EMBL" id="ASV76285.1"/>
    </source>
</evidence>
<dbReference type="Proteomes" id="UP000215086">
    <property type="component" value="Chromosome"/>
</dbReference>
<keyword evidence="3" id="KW-1185">Reference proteome</keyword>
<dbReference type="PROSITE" id="PS51257">
    <property type="entry name" value="PROKAR_LIPOPROTEIN"/>
    <property type="match status" value="1"/>
</dbReference>
<evidence type="ECO:0000313" key="3">
    <source>
        <dbReference type="Proteomes" id="UP000215086"/>
    </source>
</evidence>
<feature type="compositionally biased region" description="Basic and acidic residues" evidence="1">
    <location>
        <begin position="102"/>
        <end position="114"/>
    </location>
</feature>
<protein>
    <submittedName>
        <fullName evidence="2">Uncharacterized protein</fullName>
    </submittedName>
</protein>
<gene>
    <name evidence="2" type="ORF">THTE_3684</name>
</gene>
<evidence type="ECO:0000256" key="1">
    <source>
        <dbReference type="SAM" id="MobiDB-lite"/>
    </source>
</evidence>
<accession>A0A286RJY9</accession>
<organism evidence="2 3">
    <name type="scientific">Thermogutta terrifontis</name>
    <dbReference type="NCBI Taxonomy" id="1331910"/>
    <lineage>
        <taxon>Bacteria</taxon>
        <taxon>Pseudomonadati</taxon>
        <taxon>Planctomycetota</taxon>
        <taxon>Planctomycetia</taxon>
        <taxon>Pirellulales</taxon>
        <taxon>Thermoguttaceae</taxon>
        <taxon>Thermogutta</taxon>
    </lineage>
</organism>
<proteinExistence type="predicted"/>
<dbReference type="AlphaFoldDB" id="A0A286RJY9"/>
<reference evidence="2 3" key="1">
    <citation type="journal article" name="Front. Microbiol.">
        <title>Sugar Metabolism of the First Thermophilic Planctomycete Thermogutta terrifontis: Comparative Genomic and Transcriptomic Approaches.</title>
        <authorList>
            <person name="Elcheninov A.G."/>
            <person name="Menzel P."/>
            <person name="Gudbergsdottir S.R."/>
            <person name="Slesarev A.I."/>
            <person name="Kadnikov V.V."/>
            <person name="Krogh A."/>
            <person name="Bonch-Osmolovskaya E.A."/>
            <person name="Peng X."/>
            <person name="Kublanov I.V."/>
        </authorList>
    </citation>
    <scope>NUCLEOTIDE SEQUENCE [LARGE SCALE GENOMIC DNA]</scope>
    <source>
        <strain evidence="2 3">R1</strain>
    </source>
</reference>
<dbReference type="EMBL" id="CP018477">
    <property type="protein sequence ID" value="ASV76285.1"/>
    <property type="molecule type" value="Genomic_DNA"/>
</dbReference>
<dbReference type="RefSeq" id="WP_095416109.1">
    <property type="nucleotide sequence ID" value="NZ_CP018477.1"/>
</dbReference>
<feature type="region of interest" description="Disordered" evidence="1">
    <location>
        <begin position="95"/>
        <end position="127"/>
    </location>
</feature>
<name>A0A286RJY9_9BACT</name>